<comment type="caution">
    <text evidence="2">The sequence shown here is derived from an EMBL/GenBank/DDBJ whole genome shotgun (WGS) entry which is preliminary data.</text>
</comment>
<gene>
    <name evidence="2" type="ORF">PENNAL_c0069G07867</name>
</gene>
<protein>
    <recommendedName>
        <fullName evidence="4">Apple domain-containing protein</fullName>
    </recommendedName>
</protein>
<dbReference type="AlphaFoldDB" id="A0A1V6XMB4"/>
<sequence length="226" mass="24139">MPSLYRSLFLALALTGAQASDCYHSVHNATIAFFSSAAITFSYEVDTAADCLDWCGRVEKCQAWLYVNHARECDLYRAASLTVAENPGFVFGGCAPTVEDTSPSSVQTTSSAVSSGSASSILELGSFHLRHSLSIAEVDASDVANTASSEANSVVSSNSTTVIYASSAAETAMSQATLRFNPYPTKLSHIFQISTLWGFGDIVKTRRKQYPIPAAHSQVPLSRLTC</sequence>
<dbReference type="Proteomes" id="UP000191691">
    <property type="component" value="Unassembled WGS sequence"/>
</dbReference>
<evidence type="ECO:0008006" key="4">
    <source>
        <dbReference type="Google" id="ProtNLM"/>
    </source>
</evidence>
<keyword evidence="1" id="KW-0732">Signal</keyword>
<dbReference type="SUPFAM" id="SSF57414">
    <property type="entry name" value="Hairpin loop containing domain-like"/>
    <property type="match status" value="1"/>
</dbReference>
<dbReference type="Gene3D" id="3.50.4.10">
    <property type="entry name" value="Hepatocyte Growth Factor"/>
    <property type="match status" value="1"/>
</dbReference>
<reference evidence="3" key="1">
    <citation type="journal article" date="2017" name="Nat. Microbiol.">
        <title>Global analysis of biosynthetic gene clusters reveals vast potential of secondary metabolite production in Penicillium species.</title>
        <authorList>
            <person name="Nielsen J.C."/>
            <person name="Grijseels S."/>
            <person name="Prigent S."/>
            <person name="Ji B."/>
            <person name="Dainat J."/>
            <person name="Nielsen K.F."/>
            <person name="Frisvad J.C."/>
            <person name="Workman M."/>
            <person name="Nielsen J."/>
        </authorList>
    </citation>
    <scope>NUCLEOTIDE SEQUENCE [LARGE SCALE GENOMIC DNA]</scope>
    <source>
        <strain evidence="3">IBT 13039</strain>
    </source>
</reference>
<evidence type="ECO:0000313" key="3">
    <source>
        <dbReference type="Proteomes" id="UP000191691"/>
    </source>
</evidence>
<accession>A0A1V6XMB4</accession>
<evidence type="ECO:0000313" key="2">
    <source>
        <dbReference type="EMBL" id="OQE76218.1"/>
    </source>
</evidence>
<evidence type="ECO:0000256" key="1">
    <source>
        <dbReference type="SAM" id="SignalP"/>
    </source>
</evidence>
<feature type="signal peptide" evidence="1">
    <location>
        <begin position="1"/>
        <end position="19"/>
    </location>
</feature>
<feature type="chain" id="PRO_5012325255" description="Apple domain-containing protein" evidence="1">
    <location>
        <begin position="20"/>
        <end position="226"/>
    </location>
</feature>
<keyword evidence="3" id="KW-1185">Reference proteome</keyword>
<dbReference type="EMBL" id="MOOB01000069">
    <property type="protein sequence ID" value="OQE76218.1"/>
    <property type="molecule type" value="Genomic_DNA"/>
</dbReference>
<name>A0A1V6XMB4_PENNA</name>
<organism evidence="2 3">
    <name type="scientific">Penicillium nalgiovense</name>
    <dbReference type="NCBI Taxonomy" id="60175"/>
    <lineage>
        <taxon>Eukaryota</taxon>
        <taxon>Fungi</taxon>
        <taxon>Dikarya</taxon>
        <taxon>Ascomycota</taxon>
        <taxon>Pezizomycotina</taxon>
        <taxon>Eurotiomycetes</taxon>
        <taxon>Eurotiomycetidae</taxon>
        <taxon>Eurotiales</taxon>
        <taxon>Aspergillaceae</taxon>
        <taxon>Penicillium</taxon>
    </lineage>
</organism>
<proteinExistence type="predicted"/>